<dbReference type="AlphaFoldDB" id="A0A914HAP6"/>
<name>A0A914HAP6_GLORO</name>
<dbReference type="InterPro" id="IPR038322">
    <property type="entry name" value="Pex19_C_sf"/>
</dbReference>
<evidence type="ECO:0000256" key="2">
    <source>
        <dbReference type="ARBA" id="ARBA00029688"/>
    </source>
</evidence>
<dbReference type="GO" id="GO:0045046">
    <property type="term" value="P:protein import into peroxisome membrane"/>
    <property type="evidence" value="ECO:0007669"/>
    <property type="project" value="TreeGrafter"/>
</dbReference>
<proteinExistence type="inferred from homology"/>
<dbReference type="PANTHER" id="PTHR12774:SF2">
    <property type="entry name" value="PEROXISOMAL BIOGENESIS FACTOR 19"/>
    <property type="match status" value="1"/>
</dbReference>
<dbReference type="PANTHER" id="PTHR12774">
    <property type="entry name" value="PEROXISOMAL BIOGENESIS FACTOR 19"/>
    <property type="match status" value="1"/>
</dbReference>
<sequence>MAANSASKLVELLDDALNDFKPPPVKANDDDDLDEFMQKGDSEATQKAAQKFQAMLEGMVRRNKADEAEESTSSKGKLDIAKSIANLAFVGGDSCDKELERELDKLSFSKGSLDDLMDTIVQTAVSKEAMYPAIKELHSKFGPFLEEKSAEFDSSTLQRYKEQHRVLGLLRNVYEDEAGGSDVEQAKEGKASKIAQLWLEMQKYGLPPPELSRGFPVTNAPDDANLNDCSVM</sequence>
<feature type="region of interest" description="Disordered" evidence="3">
    <location>
        <begin position="210"/>
        <end position="232"/>
    </location>
</feature>
<evidence type="ECO:0000256" key="3">
    <source>
        <dbReference type="SAM" id="MobiDB-lite"/>
    </source>
</evidence>
<keyword evidence="4" id="KW-1185">Reference proteome</keyword>
<dbReference type="Gene3D" id="1.20.120.900">
    <property type="entry name" value="Pex19, mPTS binding domain"/>
    <property type="match status" value="1"/>
</dbReference>
<dbReference type="Pfam" id="PF04614">
    <property type="entry name" value="Pex19"/>
    <property type="match status" value="1"/>
</dbReference>
<reference evidence="5" key="1">
    <citation type="submission" date="2022-11" db="UniProtKB">
        <authorList>
            <consortium name="WormBaseParasite"/>
        </authorList>
    </citation>
    <scope>IDENTIFICATION</scope>
</reference>
<dbReference type="WBParaSite" id="Gr19_v10_g1562.t1">
    <property type="protein sequence ID" value="Gr19_v10_g1562.t1"/>
    <property type="gene ID" value="Gr19_v10_g1562"/>
</dbReference>
<organism evidence="4 5">
    <name type="scientific">Globodera rostochiensis</name>
    <name type="common">Golden nematode worm</name>
    <name type="synonym">Heterodera rostochiensis</name>
    <dbReference type="NCBI Taxonomy" id="31243"/>
    <lineage>
        <taxon>Eukaryota</taxon>
        <taxon>Metazoa</taxon>
        <taxon>Ecdysozoa</taxon>
        <taxon>Nematoda</taxon>
        <taxon>Chromadorea</taxon>
        <taxon>Rhabditida</taxon>
        <taxon>Tylenchina</taxon>
        <taxon>Tylenchomorpha</taxon>
        <taxon>Tylenchoidea</taxon>
        <taxon>Heteroderidae</taxon>
        <taxon>Heteroderinae</taxon>
        <taxon>Globodera</taxon>
    </lineage>
</organism>
<protein>
    <recommendedName>
        <fullName evidence="2">Peroxin-19</fullName>
    </recommendedName>
</protein>
<comment type="similarity">
    <text evidence="1">Belongs to the peroxin-19 family.</text>
</comment>
<accession>A0A914HAP6</accession>
<dbReference type="GO" id="GO:0033328">
    <property type="term" value="F:peroxisome membrane targeting sequence binding"/>
    <property type="evidence" value="ECO:0007669"/>
    <property type="project" value="TreeGrafter"/>
</dbReference>
<dbReference type="GO" id="GO:0005778">
    <property type="term" value="C:peroxisomal membrane"/>
    <property type="evidence" value="ECO:0007669"/>
    <property type="project" value="TreeGrafter"/>
</dbReference>
<dbReference type="InterPro" id="IPR006708">
    <property type="entry name" value="Pex19"/>
</dbReference>
<evidence type="ECO:0000256" key="1">
    <source>
        <dbReference type="ARBA" id="ARBA00006326"/>
    </source>
</evidence>
<dbReference type="Proteomes" id="UP000887572">
    <property type="component" value="Unplaced"/>
</dbReference>
<evidence type="ECO:0000313" key="5">
    <source>
        <dbReference type="WBParaSite" id="Gr19_v10_g1562.t1"/>
    </source>
</evidence>
<evidence type="ECO:0000313" key="4">
    <source>
        <dbReference type="Proteomes" id="UP000887572"/>
    </source>
</evidence>